<name>A0ABT8S8R9_9BURK</name>
<dbReference type="SMART" id="SM00342">
    <property type="entry name" value="HTH_ARAC"/>
    <property type="match status" value="1"/>
</dbReference>
<reference evidence="6" key="1">
    <citation type="submission" date="2023-06" db="EMBL/GenBank/DDBJ databases">
        <authorList>
            <person name="Jiang Y."/>
            <person name="Liu Q."/>
        </authorList>
    </citation>
    <scope>NUCLEOTIDE SEQUENCE</scope>
    <source>
        <strain evidence="6">CGMCC 1.12090</strain>
    </source>
</reference>
<dbReference type="PROSITE" id="PS01124">
    <property type="entry name" value="HTH_ARAC_FAMILY_2"/>
    <property type="match status" value="1"/>
</dbReference>
<accession>A0ABT8S8R9</accession>
<evidence type="ECO:0000259" key="5">
    <source>
        <dbReference type="PROSITE" id="PS01124"/>
    </source>
</evidence>
<keyword evidence="3" id="KW-0804">Transcription</keyword>
<evidence type="ECO:0000256" key="4">
    <source>
        <dbReference type="SAM" id="SignalP"/>
    </source>
</evidence>
<keyword evidence="1" id="KW-0805">Transcription regulation</keyword>
<dbReference type="InterPro" id="IPR020449">
    <property type="entry name" value="Tscrpt_reg_AraC-type_HTH"/>
</dbReference>
<dbReference type="PROSITE" id="PS00041">
    <property type="entry name" value="HTH_ARAC_FAMILY_1"/>
    <property type="match status" value="1"/>
</dbReference>
<dbReference type="InterPro" id="IPR018060">
    <property type="entry name" value="HTH_AraC"/>
</dbReference>
<evidence type="ECO:0000313" key="6">
    <source>
        <dbReference type="EMBL" id="MDO1534412.1"/>
    </source>
</evidence>
<dbReference type="InterPro" id="IPR018062">
    <property type="entry name" value="HTH_AraC-typ_CS"/>
</dbReference>
<protein>
    <submittedName>
        <fullName evidence="6">Helix-turn-helix transcriptional regulator</fullName>
    </submittedName>
</protein>
<feature type="chain" id="PRO_5045369971" evidence="4">
    <location>
        <begin position="22"/>
        <end position="176"/>
    </location>
</feature>
<evidence type="ECO:0000256" key="2">
    <source>
        <dbReference type="ARBA" id="ARBA00023125"/>
    </source>
</evidence>
<keyword evidence="4" id="KW-0732">Signal</keyword>
<organism evidence="6 7">
    <name type="scientific">Variovorax ginsengisoli</name>
    <dbReference type="NCBI Taxonomy" id="363844"/>
    <lineage>
        <taxon>Bacteria</taxon>
        <taxon>Pseudomonadati</taxon>
        <taxon>Pseudomonadota</taxon>
        <taxon>Betaproteobacteria</taxon>
        <taxon>Burkholderiales</taxon>
        <taxon>Comamonadaceae</taxon>
        <taxon>Variovorax</taxon>
    </lineage>
</organism>
<dbReference type="InterPro" id="IPR050204">
    <property type="entry name" value="AraC_XylS_family_regulators"/>
</dbReference>
<keyword evidence="7" id="KW-1185">Reference proteome</keyword>
<feature type="signal peptide" evidence="4">
    <location>
        <begin position="1"/>
        <end position="21"/>
    </location>
</feature>
<dbReference type="PRINTS" id="PR00032">
    <property type="entry name" value="HTHARAC"/>
</dbReference>
<evidence type="ECO:0000256" key="3">
    <source>
        <dbReference type="ARBA" id="ARBA00023163"/>
    </source>
</evidence>
<dbReference type="PANTHER" id="PTHR46796">
    <property type="entry name" value="HTH-TYPE TRANSCRIPTIONAL ACTIVATOR RHAS-RELATED"/>
    <property type="match status" value="1"/>
</dbReference>
<dbReference type="SUPFAM" id="SSF46689">
    <property type="entry name" value="Homeodomain-like"/>
    <property type="match status" value="1"/>
</dbReference>
<sequence>MAQLSSPAILVTICVSSGVLAGSAPEEPKNIGTDIDTPNPVPPSQGDSVCFKLISSGYVLVEQDSRLHRFDAGSMFALDPAEAFIESVPEQWSIVALRIPKHLQRLFRSQGTSVMRHIVQVRLEHAHTLLRTGASDATSVQGIAWQCGFSTAAHFSRVFKQRFGVSPRSVMLAPAA</sequence>
<evidence type="ECO:0000313" key="7">
    <source>
        <dbReference type="Proteomes" id="UP001169027"/>
    </source>
</evidence>
<feature type="domain" description="HTH araC/xylS-type" evidence="5">
    <location>
        <begin position="100"/>
        <end position="173"/>
    </location>
</feature>
<dbReference type="EMBL" id="JAUKVY010000013">
    <property type="protein sequence ID" value="MDO1534412.1"/>
    <property type="molecule type" value="Genomic_DNA"/>
</dbReference>
<dbReference type="RefSeq" id="WP_301812044.1">
    <property type="nucleotide sequence ID" value="NZ_JAUJZH010000013.1"/>
</dbReference>
<dbReference type="Pfam" id="PF12833">
    <property type="entry name" value="HTH_18"/>
    <property type="match status" value="1"/>
</dbReference>
<dbReference type="InterPro" id="IPR009057">
    <property type="entry name" value="Homeodomain-like_sf"/>
</dbReference>
<comment type="caution">
    <text evidence="6">The sequence shown here is derived from an EMBL/GenBank/DDBJ whole genome shotgun (WGS) entry which is preliminary data.</text>
</comment>
<dbReference type="Proteomes" id="UP001169027">
    <property type="component" value="Unassembled WGS sequence"/>
</dbReference>
<dbReference type="Gene3D" id="1.10.10.60">
    <property type="entry name" value="Homeodomain-like"/>
    <property type="match status" value="1"/>
</dbReference>
<proteinExistence type="predicted"/>
<gene>
    <name evidence="6" type="ORF">Q2T77_19155</name>
</gene>
<evidence type="ECO:0000256" key="1">
    <source>
        <dbReference type="ARBA" id="ARBA00023015"/>
    </source>
</evidence>
<keyword evidence="2" id="KW-0238">DNA-binding</keyword>